<evidence type="ECO:0000313" key="1">
    <source>
        <dbReference type="EMBL" id="TFK58635.1"/>
    </source>
</evidence>
<organism evidence="1 2">
    <name type="scientific">Pluteus cervinus</name>
    <dbReference type="NCBI Taxonomy" id="181527"/>
    <lineage>
        <taxon>Eukaryota</taxon>
        <taxon>Fungi</taxon>
        <taxon>Dikarya</taxon>
        <taxon>Basidiomycota</taxon>
        <taxon>Agaricomycotina</taxon>
        <taxon>Agaricomycetes</taxon>
        <taxon>Agaricomycetidae</taxon>
        <taxon>Agaricales</taxon>
        <taxon>Pluteineae</taxon>
        <taxon>Pluteaceae</taxon>
        <taxon>Pluteus</taxon>
    </lineage>
</organism>
<keyword evidence="2" id="KW-1185">Reference proteome</keyword>
<dbReference type="EMBL" id="ML209265">
    <property type="protein sequence ID" value="TFK58635.1"/>
    <property type="molecule type" value="Genomic_DNA"/>
</dbReference>
<sequence length="222" mass="24127">MHDDECDPPTLGRPTLLLLSPSLKNLQLRFPHHAGHPLPQFIQQHFPNNISRAPYVAKLGAVTYGAVVWGASDVVLIDVDPLALGIETTGGAFTKSIPRNLNTVVPTSNFSTAAVPPAPRGVPQVDVTFEIDANIMKVSAGDKGTTQFGNWEGPGSKISYEESLWRYKVSLTPTKMYQVAGGAQNDDDDGEVTTTTMTLSLHFSLYLNRYLLAFHSLTHAIL</sequence>
<reference evidence="1 2" key="1">
    <citation type="journal article" date="2019" name="Nat. Ecol. Evol.">
        <title>Megaphylogeny resolves global patterns of mushroom evolution.</title>
        <authorList>
            <person name="Varga T."/>
            <person name="Krizsan K."/>
            <person name="Foldi C."/>
            <person name="Dima B."/>
            <person name="Sanchez-Garcia M."/>
            <person name="Sanchez-Ramirez S."/>
            <person name="Szollosi G.J."/>
            <person name="Szarkandi J.G."/>
            <person name="Papp V."/>
            <person name="Albert L."/>
            <person name="Andreopoulos W."/>
            <person name="Angelini C."/>
            <person name="Antonin V."/>
            <person name="Barry K.W."/>
            <person name="Bougher N.L."/>
            <person name="Buchanan P."/>
            <person name="Buyck B."/>
            <person name="Bense V."/>
            <person name="Catcheside P."/>
            <person name="Chovatia M."/>
            <person name="Cooper J."/>
            <person name="Damon W."/>
            <person name="Desjardin D."/>
            <person name="Finy P."/>
            <person name="Geml J."/>
            <person name="Haridas S."/>
            <person name="Hughes K."/>
            <person name="Justo A."/>
            <person name="Karasinski D."/>
            <person name="Kautmanova I."/>
            <person name="Kiss B."/>
            <person name="Kocsube S."/>
            <person name="Kotiranta H."/>
            <person name="LaButti K.M."/>
            <person name="Lechner B.E."/>
            <person name="Liimatainen K."/>
            <person name="Lipzen A."/>
            <person name="Lukacs Z."/>
            <person name="Mihaltcheva S."/>
            <person name="Morgado L.N."/>
            <person name="Niskanen T."/>
            <person name="Noordeloos M.E."/>
            <person name="Ohm R.A."/>
            <person name="Ortiz-Santana B."/>
            <person name="Ovrebo C."/>
            <person name="Racz N."/>
            <person name="Riley R."/>
            <person name="Savchenko A."/>
            <person name="Shiryaev A."/>
            <person name="Soop K."/>
            <person name="Spirin V."/>
            <person name="Szebenyi C."/>
            <person name="Tomsovsky M."/>
            <person name="Tulloss R.E."/>
            <person name="Uehling J."/>
            <person name="Grigoriev I.V."/>
            <person name="Vagvolgyi C."/>
            <person name="Papp T."/>
            <person name="Martin F.M."/>
            <person name="Miettinen O."/>
            <person name="Hibbett D.S."/>
            <person name="Nagy L.G."/>
        </authorList>
    </citation>
    <scope>NUCLEOTIDE SEQUENCE [LARGE SCALE GENOMIC DNA]</scope>
    <source>
        <strain evidence="1 2">NL-1719</strain>
    </source>
</reference>
<evidence type="ECO:0000313" key="2">
    <source>
        <dbReference type="Proteomes" id="UP000308600"/>
    </source>
</evidence>
<dbReference type="Proteomes" id="UP000308600">
    <property type="component" value="Unassembled WGS sequence"/>
</dbReference>
<proteinExistence type="predicted"/>
<accession>A0ACD2ZZ01</accession>
<name>A0ACD2ZZ01_9AGAR</name>
<gene>
    <name evidence="1" type="ORF">BDN72DRAFT_911802</name>
</gene>
<protein>
    <submittedName>
        <fullName evidence="1">Uncharacterized protein</fullName>
    </submittedName>
</protein>